<feature type="region of interest" description="Disordered" evidence="1">
    <location>
        <begin position="1"/>
        <end position="76"/>
    </location>
</feature>
<dbReference type="Proteomes" id="UP001652624">
    <property type="component" value="Chromosome 12"/>
</dbReference>
<protein>
    <submittedName>
        <fullName evidence="3">Spidroin-1-like</fullName>
    </submittedName>
</protein>
<dbReference type="GeneID" id="132541830"/>
<evidence type="ECO:0000313" key="3">
    <source>
        <dbReference type="RefSeq" id="XP_060058662.1"/>
    </source>
</evidence>
<name>A0ABM3YC62_ERIEU</name>
<feature type="compositionally biased region" description="Low complexity" evidence="1">
    <location>
        <begin position="139"/>
        <end position="156"/>
    </location>
</feature>
<evidence type="ECO:0000256" key="1">
    <source>
        <dbReference type="SAM" id="MobiDB-lite"/>
    </source>
</evidence>
<feature type="compositionally biased region" description="Basic residues" evidence="1">
    <location>
        <begin position="249"/>
        <end position="258"/>
    </location>
</feature>
<feature type="compositionally biased region" description="Gly residues" evidence="1">
    <location>
        <begin position="53"/>
        <end position="66"/>
    </location>
</feature>
<gene>
    <name evidence="3" type="primary">LOC132541830</name>
</gene>
<reference evidence="3" key="1">
    <citation type="submission" date="2025-08" db="UniProtKB">
        <authorList>
            <consortium name="RefSeq"/>
        </authorList>
    </citation>
    <scope>IDENTIFICATION</scope>
</reference>
<sequence length="325" mass="32617">MDNFGKLPPEATLPAPPRLPAPRRGSGRARSRRARPRGGPGAGLQAGERGGRRGGGGALRGAGLGGRAQHSGLVSPERKFASLSTLQAASSGAARRLSVLPGEPPFPPHTHLCCTSSGLANFEGPAAPRAHVRTGCGARPPGAAACARARSLPPARGGRKGARETRGSALRGAGGPGRLGGRGASSGSRSRSRGWGALAAAAAAASAPPGPRRCLCGRRAARGFPGSASGEEPLSPAPSRSCGGSVSRGRARRRRRRGERGAERYPVAATGEQPARGGGGGGGLEPGPGASPAQTRLACASETRGRAAVPTLCVHWRDIKLQVLP</sequence>
<accession>A0ABM3YC62</accession>
<feature type="compositionally biased region" description="Gly residues" evidence="1">
    <location>
        <begin position="276"/>
        <end position="286"/>
    </location>
</feature>
<feature type="compositionally biased region" description="Low complexity" evidence="1">
    <location>
        <begin position="239"/>
        <end position="248"/>
    </location>
</feature>
<keyword evidence="2" id="KW-1185">Reference proteome</keyword>
<feature type="region of interest" description="Disordered" evidence="1">
    <location>
        <begin position="225"/>
        <end position="301"/>
    </location>
</feature>
<feature type="compositionally biased region" description="Gly residues" evidence="1">
    <location>
        <begin position="172"/>
        <end position="184"/>
    </location>
</feature>
<feature type="compositionally biased region" description="Basic residues" evidence="1">
    <location>
        <begin position="25"/>
        <end position="36"/>
    </location>
</feature>
<feature type="region of interest" description="Disordered" evidence="1">
    <location>
        <begin position="139"/>
        <end position="192"/>
    </location>
</feature>
<organism evidence="2 3">
    <name type="scientific">Erinaceus europaeus</name>
    <name type="common">Western European hedgehog</name>
    <dbReference type="NCBI Taxonomy" id="9365"/>
    <lineage>
        <taxon>Eukaryota</taxon>
        <taxon>Metazoa</taxon>
        <taxon>Chordata</taxon>
        <taxon>Craniata</taxon>
        <taxon>Vertebrata</taxon>
        <taxon>Euteleostomi</taxon>
        <taxon>Mammalia</taxon>
        <taxon>Eutheria</taxon>
        <taxon>Laurasiatheria</taxon>
        <taxon>Eulipotyphla</taxon>
        <taxon>Erinaceidae</taxon>
        <taxon>Erinaceinae</taxon>
        <taxon>Erinaceus</taxon>
    </lineage>
</organism>
<evidence type="ECO:0000313" key="2">
    <source>
        <dbReference type="Proteomes" id="UP001652624"/>
    </source>
</evidence>
<dbReference type="RefSeq" id="XP_060058662.1">
    <property type="nucleotide sequence ID" value="XM_060202679.1"/>
</dbReference>
<proteinExistence type="predicted"/>